<sequence length="67" mass="7694">MTYDEVKRFLHKKIIVTDIDGNRIKGIFTNTVSEYDTSSGKEEIELDAGKVFYGIPLDEIKDIIEIK</sequence>
<dbReference type="Proteomes" id="UP000285666">
    <property type="component" value="Unassembled WGS sequence"/>
</dbReference>
<reference evidence="3 4" key="1">
    <citation type="submission" date="2018-08" db="EMBL/GenBank/DDBJ databases">
        <title>A genome reference for cultivated species of the human gut microbiota.</title>
        <authorList>
            <person name="Zou Y."/>
            <person name="Xue W."/>
            <person name="Luo G."/>
        </authorList>
    </citation>
    <scope>NUCLEOTIDE SEQUENCE [LARGE SCALE GENOMIC DNA]</scope>
    <source>
        <strain evidence="1 3">AF12-11</strain>
        <strain evidence="2 4">AM23-7AC</strain>
    </source>
</reference>
<dbReference type="RefSeq" id="WP_021840573.1">
    <property type="nucleotide sequence ID" value="NZ_AP031430.1"/>
</dbReference>
<comment type="caution">
    <text evidence="1">The sequence shown here is derived from an EMBL/GenBank/DDBJ whole genome shotgun (WGS) entry which is preliminary data.</text>
</comment>
<protein>
    <recommendedName>
        <fullName evidence="5">LSM domain protein</fullName>
    </recommendedName>
</protein>
<evidence type="ECO:0000313" key="1">
    <source>
        <dbReference type="EMBL" id="RGW49779.1"/>
    </source>
</evidence>
<name>A0A395XKT0_9FIRM</name>
<proteinExistence type="predicted"/>
<dbReference type="AlphaFoldDB" id="A0A395XKT0"/>
<dbReference type="EMBL" id="QSAJ01000045">
    <property type="protein sequence ID" value="RGW49779.1"/>
    <property type="molecule type" value="Genomic_DNA"/>
</dbReference>
<accession>A0A395XKT0</accession>
<dbReference type="EMBL" id="QRHN01000006">
    <property type="protein sequence ID" value="RHF79264.1"/>
    <property type="molecule type" value="Genomic_DNA"/>
</dbReference>
<gene>
    <name evidence="2" type="ORF">DW658_06080</name>
    <name evidence="1" type="ORF">DWV67_13990</name>
</gene>
<evidence type="ECO:0008006" key="5">
    <source>
        <dbReference type="Google" id="ProtNLM"/>
    </source>
</evidence>
<evidence type="ECO:0000313" key="4">
    <source>
        <dbReference type="Proteomes" id="UP000285666"/>
    </source>
</evidence>
<organism evidence="1 3">
    <name type="scientific">Dorea formicigenerans</name>
    <dbReference type="NCBI Taxonomy" id="39486"/>
    <lineage>
        <taxon>Bacteria</taxon>
        <taxon>Bacillati</taxon>
        <taxon>Bacillota</taxon>
        <taxon>Clostridia</taxon>
        <taxon>Lachnospirales</taxon>
        <taxon>Lachnospiraceae</taxon>
        <taxon>Dorea</taxon>
    </lineage>
</organism>
<dbReference type="Proteomes" id="UP000266376">
    <property type="component" value="Unassembled WGS sequence"/>
</dbReference>
<evidence type="ECO:0000313" key="3">
    <source>
        <dbReference type="Proteomes" id="UP000266376"/>
    </source>
</evidence>
<evidence type="ECO:0000313" key="2">
    <source>
        <dbReference type="EMBL" id="RHF79264.1"/>
    </source>
</evidence>